<name>A7S3K2_NEMVE</name>
<feature type="coiled-coil region" evidence="1">
    <location>
        <begin position="20"/>
        <end position="47"/>
    </location>
</feature>
<feature type="region of interest" description="Disordered" evidence="2">
    <location>
        <begin position="52"/>
        <end position="88"/>
    </location>
</feature>
<gene>
    <name evidence="3" type="ORF">NEMVEDRAFT_v1g232646</name>
</gene>
<evidence type="ECO:0000256" key="2">
    <source>
        <dbReference type="SAM" id="MobiDB-lite"/>
    </source>
</evidence>
<accession>A7S3K2</accession>
<evidence type="ECO:0000313" key="4">
    <source>
        <dbReference type="Proteomes" id="UP000001593"/>
    </source>
</evidence>
<reference evidence="3 4" key="1">
    <citation type="journal article" date="2007" name="Science">
        <title>Sea anemone genome reveals ancestral eumetazoan gene repertoire and genomic organization.</title>
        <authorList>
            <person name="Putnam N.H."/>
            <person name="Srivastava M."/>
            <person name="Hellsten U."/>
            <person name="Dirks B."/>
            <person name="Chapman J."/>
            <person name="Salamov A."/>
            <person name="Terry A."/>
            <person name="Shapiro H."/>
            <person name="Lindquist E."/>
            <person name="Kapitonov V.V."/>
            <person name="Jurka J."/>
            <person name="Genikhovich G."/>
            <person name="Grigoriev I.V."/>
            <person name="Lucas S.M."/>
            <person name="Steele R.E."/>
            <person name="Finnerty J.R."/>
            <person name="Technau U."/>
            <person name="Martindale M.Q."/>
            <person name="Rokhsar D.S."/>
        </authorList>
    </citation>
    <scope>NUCLEOTIDE SEQUENCE [LARGE SCALE GENOMIC DNA]</scope>
    <source>
        <strain evidence="4">CH2 X CH6</strain>
    </source>
</reference>
<protein>
    <submittedName>
        <fullName evidence="3">Uncharacterized protein</fullName>
    </submittedName>
</protein>
<keyword evidence="1" id="KW-0175">Coiled coil</keyword>
<keyword evidence="4" id="KW-1185">Reference proteome</keyword>
<dbReference type="EMBL" id="DS469573">
    <property type="protein sequence ID" value="EDO41787.1"/>
    <property type="molecule type" value="Genomic_DNA"/>
</dbReference>
<dbReference type="HOGENOM" id="CLU_1327784_0_0_1"/>
<evidence type="ECO:0000256" key="1">
    <source>
        <dbReference type="SAM" id="Coils"/>
    </source>
</evidence>
<feature type="region of interest" description="Disordered" evidence="2">
    <location>
        <begin position="121"/>
        <end position="140"/>
    </location>
</feature>
<organism evidence="3 4">
    <name type="scientific">Nematostella vectensis</name>
    <name type="common">Starlet sea anemone</name>
    <dbReference type="NCBI Taxonomy" id="45351"/>
    <lineage>
        <taxon>Eukaryota</taxon>
        <taxon>Metazoa</taxon>
        <taxon>Cnidaria</taxon>
        <taxon>Anthozoa</taxon>
        <taxon>Hexacorallia</taxon>
        <taxon>Actiniaria</taxon>
        <taxon>Edwardsiidae</taxon>
        <taxon>Nematostella</taxon>
    </lineage>
</organism>
<feature type="region of interest" description="Disordered" evidence="2">
    <location>
        <begin position="151"/>
        <end position="192"/>
    </location>
</feature>
<sequence length="207" mass="23480">MSEDDIFTALSDILDKKTRIADLNKNERLLESKLNECKAKLEEYSDKYHIEYKQPQIQENTDSAGNQDSPKRLVKKKQPHELSTFSGENEYSIDETIHKVSLASGFSFELCESDEPFLFSSEREGEPVDSTIPPSPEANSVADYVIPLSPITLQDNSPNDVTEVRHSTPKRKNEKKMKESKRQKKGEVHGRSAPETQACYLILVICC</sequence>
<proteinExistence type="predicted"/>
<feature type="compositionally biased region" description="Polar residues" evidence="2">
    <location>
        <begin position="55"/>
        <end position="68"/>
    </location>
</feature>
<evidence type="ECO:0000313" key="3">
    <source>
        <dbReference type="EMBL" id="EDO41787.1"/>
    </source>
</evidence>
<dbReference type="InParanoid" id="A7S3K2"/>
<dbReference type="Proteomes" id="UP000001593">
    <property type="component" value="Unassembled WGS sequence"/>
</dbReference>
<feature type="compositionally biased region" description="Basic residues" evidence="2">
    <location>
        <begin position="167"/>
        <end position="184"/>
    </location>
</feature>
<dbReference type="AlphaFoldDB" id="A7S3K2"/>
<feature type="compositionally biased region" description="Polar residues" evidence="2">
    <location>
        <begin position="151"/>
        <end position="160"/>
    </location>
</feature>